<evidence type="ECO:0000256" key="2">
    <source>
        <dbReference type="ARBA" id="ARBA00006464"/>
    </source>
</evidence>
<comment type="similarity">
    <text evidence="2">Belongs to the bacterial sugar transferase family.</text>
</comment>
<keyword evidence="3" id="KW-0808">Transferase</keyword>
<accession>A0ABN6MZD5</accession>
<evidence type="ECO:0000256" key="5">
    <source>
        <dbReference type="ARBA" id="ARBA00022989"/>
    </source>
</evidence>
<dbReference type="InterPro" id="IPR003362">
    <property type="entry name" value="Bact_transf"/>
</dbReference>
<keyword evidence="5 7" id="KW-1133">Transmembrane helix</keyword>
<feature type="transmembrane region" description="Helical" evidence="7">
    <location>
        <begin position="278"/>
        <end position="303"/>
    </location>
</feature>
<keyword evidence="6 7" id="KW-0472">Membrane</keyword>
<evidence type="ECO:0000259" key="8">
    <source>
        <dbReference type="Pfam" id="PF02397"/>
    </source>
</evidence>
<dbReference type="RefSeq" id="WP_248355269.1">
    <property type="nucleotide sequence ID" value="NZ_AP025591.1"/>
</dbReference>
<gene>
    <name evidence="9" type="ORF">AMOR_50120</name>
</gene>
<dbReference type="EMBL" id="AP025591">
    <property type="protein sequence ID" value="BDG06016.1"/>
    <property type="molecule type" value="Genomic_DNA"/>
</dbReference>
<dbReference type="PANTHER" id="PTHR30576">
    <property type="entry name" value="COLANIC BIOSYNTHESIS UDP-GLUCOSE LIPID CARRIER TRANSFERASE"/>
    <property type="match status" value="1"/>
</dbReference>
<dbReference type="Pfam" id="PF02397">
    <property type="entry name" value="Bac_transf"/>
    <property type="match status" value="1"/>
</dbReference>
<dbReference type="PANTHER" id="PTHR30576:SF0">
    <property type="entry name" value="UNDECAPRENYL-PHOSPHATE N-ACETYLGALACTOSAMINYL 1-PHOSPHATE TRANSFERASE-RELATED"/>
    <property type="match status" value="1"/>
</dbReference>
<comment type="subcellular location">
    <subcellularLocation>
        <location evidence="1">Membrane</location>
        <topology evidence="1">Multi-pass membrane protein</topology>
    </subcellularLocation>
</comment>
<evidence type="ECO:0000256" key="4">
    <source>
        <dbReference type="ARBA" id="ARBA00022692"/>
    </source>
</evidence>
<organism evidence="9 10">
    <name type="scientific">Anaeromyxobacter oryzae</name>
    <dbReference type="NCBI Taxonomy" id="2918170"/>
    <lineage>
        <taxon>Bacteria</taxon>
        <taxon>Pseudomonadati</taxon>
        <taxon>Myxococcota</taxon>
        <taxon>Myxococcia</taxon>
        <taxon>Myxococcales</taxon>
        <taxon>Cystobacterineae</taxon>
        <taxon>Anaeromyxobacteraceae</taxon>
        <taxon>Anaeromyxobacter</taxon>
    </lineage>
</organism>
<reference evidence="10" key="1">
    <citation type="journal article" date="2022" name="Int. J. Syst. Evol. Microbiol.">
        <title>Anaeromyxobacter oryzae sp. nov., Anaeromyxobacter diazotrophicus sp. nov. and Anaeromyxobacter paludicola sp. nov., isolated from paddy soils.</title>
        <authorList>
            <person name="Itoh H."/>
            <person name="Xu Z."/>
            <person name="Mise K."/>
            <person name="Masuda Y."/>
            <person name="Ushijima N."/>
            <person name="Hayakawa C."/>
            <person name="Shiratori Y."/>
            <person name="Senoo K."/>
        </authorList>
    </citation>
    <scope>NUCLEOTIDE SEQUENCE [LARGE SCALE GENOMIC DNA]</scope>
    <source>
        <strain evidence="10">Red232</strain>
    </source>
</reference>
<evidence type="ECO:0000256" key="7">
    <source>
        <dbReference type="SAM" id="Phobius"/>
    </source>
</evidence>
<evidence type="ECO:0000256" key="3">
    <source>
        <dbReference type="ARBA" id="ARBA00022679"/>
    </source>
</evidence>
<evidence type="ECO:0000313" key="10">
    <source>
        <dbReference type="Proteomes" id="UP001162891"/>
    </source>
</evidence>
<keyword evidence="10" id="KW-1185">Reference proteome</keyword>
<evidence type="ECO:0000313" key="9">
    <source>
        <dbReference type="EMBL" id="BDG06016.1"/>
    </source>
</evidence>
<feature type="domain" description="Bacterial sugar transferase" evidence="8">
    <location>
        <begin position="275"/>
        <end position="457"/>
    </location>
</feature>
<feature type="transmembrane region" description="Helical" evidence="7">
    <location>
        <begin position="90"/>
        <end position="112"/>
    </location>
</feature>
<sequence length="463" mass="50024">MVRVFNHWFSPRKAVYFLAEETVLVVALLAGASLGPVAAQASGAAAPVMPAILRAGLASLFFAGALYLGDLYDLHAAVRDRADGRRLLRALGVAVIALGVADLALQLVLPGWMLHRSLVLAAAGGALGVIAARVLMPAVVGAPTRVLFLGVGPRARDLARAVEREADGLWEVVGFVPSEGSRTIPVVAPELLRTGAIGEIARGVRAQVIVVAMEDRREGLPVDALLALRTGGHRVVDDVGFAEAALQRIPLSLVRPSALIFDEGFRVSRATRTGKRTLDLLVSAAGLLVGVPVMALVAAAIWLSDGRPILYSQERTGRAGTAYRIWKFRTMRRDAEQLGAAWATDRDPRVLPVGRFLRKARLDELPQLWNVLRGDMSFVGPRPERGVFLSELKGRWPLFALRELVKPGITGWAQLRYGYGSTMEEQAKKLEYDLYYIKNASLFLDLVCLLATAKVVLLGKGAR</sequence>
<keyword evidence="4 7" id="KW-0812">Transmembrane</keyword>
<protein>
    <recommendedName>
        <fullName evidence="8">Bacterial sugar transferase domain-containing protein</fullName>
    </recommendedName>
</protein>
<feature type="transmembrane region" description="Helical" evidence="7">
    <location>
        <begin position="51"/>
        <end position="69"/>
    </location>
</feature>
<dbReference type="InterPro" id="IPR017475">
    <property type="entry name" value="EPS_sugar_tfrase"/>
</dbReference>
<proteinExistence type="inferred from homology"/>
<dbReference type="Proteomes" id="UP001162891">
    <property type="component" value="Chromosome"/>
</dbReference>
<dbReference type="NCBIfam" id="TIGR03025">
    <property type="entry name" value="EPS_sugtrans"/>
    <property type="match status" value="1"/>
</dbReference>
<evidence type="ECO:0000256" key="1">
    <source>
        <dbReference type="ARBA" id="ARBA00004141"/>
    </source>
</evidence>
<evidence type="ECO:0000256" key="6">
    <source>
        <dbReference type="ARBA" id="ARBA00023136"/>
    </source>
</evidence>
<name>A0ABN6MZD5_9BACT</name>